<dbReference type="Proteomes" id="UP000669239">
    <property type="component" value="Unassembled WGS sequence"/>
</dbReference>
<dbReference type="Pfam" id="PF00079">
    <property type="entry name" value="Serpin"/>
    <property type="match status" value="1"/>
</dbReference>
<name>A0AAW5C293_9FIRM</name>
<dbReference type="Gene3D" id="3.30.497.10">
    <property type="entry name" value="Antithrombin, subunit I, domain 2"/>
    <property type="match status" value="1"/>
</dbReference>
<protein>
    <submittedName>
        <fullName evidence="3">Serpin family protein</fullName>
    </submittedName>
</protein>
<dbReference type="PANTHER" id="PTHR11461:SF211">
    <property type="entry name" value="GH10112P-RELATED"/>
    <property type="match status" value="1"/>
</dbReference>
<dbReference type="PANTHER" id="PTHR11461">
    <property type="entry name" value="SERINE PROTEASE INHIBITOR, SERPIN"/>
    <property type="match status" value="1"/>
</dbReference>
<comment type="caution">
    <text evidence="3">The sequence shown here is derived from an EMBL/GenBank/DDBJ whole genome shotgun (WGS) entry which is preliminary data.</text>
</comment>
<feature type="domain" description="Serpin" evidence="2">
    <location>
        <begin position="90"/>
        <end position="459"/>
    </location>
</feature>
<evidence type="ECO:0000313" key="6">
    <source>
        <dbReference type="Proteomes" id="UP001299608"/>
    </source>
</evidence>
<keyword evidence="5" id="KW-1185">Reference proteome</keyword>
<accession>A0AAW5C293</accession>
<dbReference type="RefSeq" id="WP_165642945.1">
    <property type="nucleotide sequence ID" value="NZ_JAAITT010000088.1"/>
</dbReference>
<dbReference type="GO" id="GO:0005615">
    <property type="term" value="C:extracellular space"/>
    <property type="evidence" value="ECO:0007669"/>
    <property type="project" value="InterPro"/>
</dbReference>
<evidence type="ECO:0000313" key="5">
    <source>
        <dbReference type="Proteomes" id="UP000669239"/>
    </source>
</evidence>
<comment type="similarity">
    <text evidence="1">Belongs to the serpin family.</text>
</comment>
<dbReference type="Proteomes" id="UP001299608">
    <property type="component" value="Unassembled WGS sequence"/>
</dbReference>
<dbReference type="InterPro" id="IPR036186">
    <property type="entry name" value="Serpin_sf"/>
</dbReference>
<dbReference type="Gene3D" id="2.30.39.10">
    <property type="entry name" value="Alpha-1-antitrypsin, domain 1"/>
    <property type="match status" value="1"/>
</dbReference>
<evidence type="ECO:0000256" key="1">
    <source>
        <dbReference type="RuleBase" id="RU000411"/>
    </source>
</evidence>
<dbReference type="AlphaFoldDB" id="A0AAW5C293"/>
<evidence type="ECO:0000313" key="3">
    <source>
        <dbReference type="EMBL" id="MCG4748187.1"/>
    </source>
</evidence>
<proteinExistence type="inferred from homology"/>
<dbReference type="InterPro" id="IPR042185">
    <property type="entry name" value="Serpin_sf_2"/>
</dbReference>
<evidence type="ECO:0000313" key="4">
    <source>
        <dbReference type="EMBL" id="NSJ52637.1"/>
    </source>
</evidence>
<reference evidence="4" key="2">
    <citation type="submission" date="2020-02" db="EMBL/GenBank/DDBJ databases">
        <authorList>
            <person name="Littmann E."/>
            <person name="Sorbara M."/>
        </authorList>
    </citation>
    <scope>NUCLEOTIDE SEQUENCE</scope>
    <source>
        <strain evidence="4">MSK.1.17</strain>
    </source>
</reference>
<dbReference type="SMART" id="SM00093">
    <property type="entry name" value="SERPIN"/>
    <property type="match status" value="1"/>
</dbReference>
<dbReference type="SUPFAM" id="SSF56574">
    <property type="entry name" value="Serpins"/>
    <property type="match status" value="1"/>
</dbReference>
<evidence type="ECO:0000259" key="2">
    <source>
        <dbReference type="SMART" id="SM00093"/>
    </source>
</evidence>
<reference evidence="3" key="3">
    <citation type="submission" date="2022-01" db="EMBL/GenBank/DDBJ databases">
        <title>Collection of gut derived symbiotic bacterial strains cultured from healthy donors.</title>
        <authorList>
            <person name="Lin H."/>
            <person name="Kohout C."/>
            <person name="Waligurski E."/>
            <person name="Pamer E.G."/>
        </authorList>
    </citation>
    <scope>NUCLEOTIDE SEQUENCE</scope>
    <source>
        <strain evidence="3">DFI.6.55</strain>
    </source>
</reference>
<dbReference type="CDD" id="cd19589">
    <property type="entry name" value="serpin_tengpin-like"/>
    <property type="match status" value="1"/>
</dbReference>
<dbReference type="GO" id="GO:0004867">
    <property type="term" value="F:serine-type endopeptidase inhibitor activity"/>
    <property type="evidence" value="ECO:0007669"/>
    <property type="project" value="InterPro"/>
</dbReference>
<reference evidence="4 5" key="1">
    <citation type="journal article" date="2020" name="Cell Host Microbe">
        <title>Functional and Genomic Variation between Human-Derived Isolates of Lachnospiraceae Reveals Inter- and Intra-Species Diversity.</title>
        <authorList>
            <person name="Sorbara M.T."/>
            <person name="Littmann E.R."/>
            <person name="Fontana E."/>
            <person name="Moody T.U."/>
            <person name="Kohout C.E."/>
            <person name="Gjonbalaj M."/>
            <person name="Eaton V."/>
            <person name="Seok R."/>
            <person name="Leiner I.M."/>
            <person name="Pamer E.G."/>
        </authorList>
    </citation>
    <scope>NUCLEOTIDE SEQUENCE [LARGE SCALE GENOMIC DNA]</scope>
    <source>
        <strain evidence="4 5">MSK.1.17</strain>
    </source>
</reference>
<dbReference type="EMBL" id="JAAITT010000088">
    <property type="protein sequence ID" value="NSJ52637.1"/>
    <property type="molecule type" value="Genomic_DNA"/>
</dbReference>
<dbReference type="InterPro" id="IPR023796">
    <property type="entry name" value="Serpin_dom"/>
</dbReference>
<dbReference type="InterPro" id="IPR000215">
    <property type="entry name" value="Serpin_fam"/>
</dbReference>
<gene>
    <name evidence="4" type="ORF">G5B36_28780</name>
    <name evidence="3" type="ORF">L0N08_22460</name>
</gene>
<dbReference type="EMBL" id="JAKNGE010000034">
    <property type="protein sequence ID" value="MCG4748187.1"/>
    <property type="molecule type" value="Genomic_DNA"/>
</dbReference>
<dbReference type="InterPro" id="IPR042178">
    <property type="entry name" value="Serpin_sf_1"/>
</dbReference>
<organism evidence="3 6">
    <name type="scientific">Enterocloster aldenensis</name>
    <dbReference type="NCBI Taxonomy" id="358742"/>
    <lineage>
        <taxon>Bacteria</taxon>
        <taxon>Bacillati</taxon>
        <taxon>Bacillota</taxon>
        <taxon>Clostridia</taxon>
        <taxon>Lachnospirales</taxon>
        <taxon>Lachnospiraceae</taxon>
        <taxon>Enterocloster</taxon>
    </lineage>
</organism>
<sequence>MGKGWKREGKGGWVHTSVTICTSAFLCVSAAFCGGALLSGCAGTGGNSVKALEPKTVSYKADDYDSWDELMQENQISDSFQEALEQFAFQSASRVLGESHGNVNYSPLSLYYALAMAGCGAEGGTAAQIMDSLGVQDQVQLSEQCRKLYQWFYYDRQYRKSLIQEYYEENDGSIELANSLWISNQLKLKKDYREMAAARFFASSYQVDFTSREAGQQIGNWISQETNGVMQPELQLPSDTMMAILNTLYFCGGWKDAFSEVETADDNFTKTDGSQVSCPFMNRVDNSGRFMKGDGCTVSALATGNDCSMVFLLPDQGRSVEEFLNTPERLETSMDTDYMKWKSGKVTWKVPKFSFGSTLQLAGLLQDMGMEKMFAPGAEFGKISGSPLFVTDVIQETHMGIDEDGVEGAAYTMILLEETGIFIPEGNREADMILNRPFIYGIQDNKTGTWLFLGVCRNPVDGR</sequence>